<dbReference type="InterPro" id="IPR050951">
    <property type="entry name" value="Retrovirus_Pol_polyprotein"/>
</dbReference>
<name>A0A9N9FAE7_9GLOM</name>
<dbReference type="Gene3D" id="3.30.420.10">
    <property type="entry name" value="Ribonuclease H-like superfamily/Ribonuclease H"/>
    <property type="match status" value="1"/>
</dbReference>
<dbReference type="OrthoDB" id="2202254at2759"/>
<dbReference type="PROSITE" id="PS50994">
    <property type="entry name" value="INTEGRASE"/>
    <property type="match status" value="1"/>
</dbReference>
<dbReference type="Proteomes" id="UP000789405">
    <property type="component" value="Unassembled WGS sequence"/>
</dbReference>
<reference evidence="2" key="1">
    <citation type="submission" date="2021-06" db="EMBL/GenBank/DDBJ databases">
        <authorList>
            <person name="Kallberg Y."/>
            <person name="Tangrot J."/>
            <person name="Rosling A."/>
        </authorList>
    </citation>
    <scope>NUCLEOTIDE SEQUENCE</scope>
    <source>
        <strain evidence="2">MA453B</strain>
    </source>
</reference>
<organism evidence="2 3">
    <name type="scientific">Dentiscutata erythropus</name>
    <dbReference type="NCBI Taxonomy" id="1348616"/>
    <lineage>
        <taxon>Eukaryota</taxon>
        <taxon>Fungi</taxon>
        <taxon>Fungi incertae sedis</taxon>
        <taxon>Mucoromycota</taxon>
        <taxon>Glomeromycotina</taxon>
        <taxon>Glomeromycetes</taxon>
        <taxon>Diversisporales</taxon>
        <taxon>Gigasporaceae</taxon>
        <taxon>Dentiscutata</taxon>
    </lineage>
</organism>
<sequence length="202" mass="23957">MGVRHRLALAYHSQTNKLTEQFNKTLCNTFAKYTCVYKESWDTFIHAALFAYHTVPQATTKYTPFQLLYGREAVLPIDLQKGKQKGDLDHPYDLQVQSHIDYITERLQQVQIKAKENIKLAQKKQKERYDQKVKDTQFYIGDKKKENTNERKAVTKYKKRRKVVIQRQQLACNHLVENVIDYYLLEEQTPLRFLPPYTTNNP</sequence>
<dbReference type="InterPro" id="IPR036397">
    <property type="entry name" value="RNaseH_sf"/>
</dbReference>
<dbReference type="InterPro" id="IPR001584">
    <property type="entry name" value="Integrase_cat-core"/>
</dbReference>
<dbReference type="PANTHER" id="PTHR37984:SF15">
    <property type="entry name" value="INTEGRASE CATALYTIC DOMAIN-CONTAINING PROTEIN"/>
    <property type="match status" value="1"/>
</dbReference>
<dbReference type="GO" id="GO:0003676">
    <property type="term" value="F:nucleic acid binding"/>
    <property type="evidence" value="ECO:0007669"/>
    <property type="project" value="InterPro"/>
</dbReference>
<protein>
    <submittedName>
        <fullName evidence="2">6068_t:CDS:1</fullName>
    </submittedName>
</protein>
<proteinExistence type="predicted"/>
<feature type="domain" description="Integrase catalytic" evidence="1">
    <location>
        <begin position="1"/>
        <end position="72"/>
    </location>
</feature>
<dbReference type="SUPFAM" id="SSF53098">
    <property type="entry name" value="Ribonuclease H-like"/>
    <property type="match status" value="1"/>
</dbReference>
<dbReference type="GO" id="GO:0015074">
    <property type="term" value="P:DNA integration"/>
    <property type="evidence" value="ECO:0007669"/>
    <property type="project" value="InterPro"/>
</dbReference>
<dbReference type="AlphaFoldDB" id="A0A9N9FAE7"/>
<dbReference type="GO" id="GO:0005634">
    <property type="term" value="C:nucleus"/>
    <property type="evidence" value="ECO:0007669"/>
    <property type="project" value="UniProtKB-ARBA"/>
</dbReference>
<comment type="caution">
    <text evidence="2">The sequence shown here is derived from an EMBL/GenBank/DDBJ whole genome shotgun (WGS) entry which is preliminary data.</text>
</comment>
<evidence type="ECO:0000313" key="2">
    <source>
        <dbReference type="EMBL" id="CAG8520344.1"/>
    </source>
</evidence>
<keyword evidence="3" id="KW-1185">Reference proteome</keyword>
<dbReference type="InterPro" id="IPR012337">
    <property type="entry name" value="RNaseH-like_sf"/>
</dbReference>
<dbReference type="EMBL" id="CAJVPY010001401">
    <property type="protein sequence ID" value="CAG8520344.1"/>
    <property type="molecule type" value="Genomic_DNA"/>
</dbReference>
<accession>A0A9N9FAE7</accession>
<evidence type="ECO:0000313" key="3">
    <source>
        <dbReference type="Proteomes" id="UP000789405"/>
    </source>
</evidence>
<gene>
    <name evidence="2" type="ORF">DERYTH_LOCUS3838</name>
</gene>
<evidence type="ECO:0000259" key="1">
    <source>
        <dbReference type="PROSITE" id="PS50994"/>
    </source>
</evidence>
<dbReference type="PANTHER" id="PTHR37984">
    <property type="entry name" value="PROTEIN CBG26694"/>
    <property type="match status" value="1"/>
</dbReference>